<comment type="caution">
    <text evidence="1">The sequence shown here is derived from an EMBL/GenBank/DDBJ whole genome shotgun (WGS) entry which is preliminary data.</text>
</comment>
<accession>A0AA41C0L3</accession>
<organism evidence="1 2">
    <name type="scientific">Pediococcus pentosaceus</name>
    <dbReference type="NCBI Taxonomy" id="1255"/>
    <lineage>
        <taxon>Bacteria</taxon>
        <taxon>Bacillati</taxon>
        <taxon>Bacillota</taxon>
        <taxon>Bacilli</taxon>
        <taxon>Lactobacillales</taxon>
        <taxon>Lactobacillaceae</taxon>
        <taxon>Pediococcus</taxon>
    </lineage>
</organism>
<dbReference type="RefSeq" id="WP_195752036.1">
    <property type="nucleotide sequence ID" value="NZ_JADOFV010000004.1"/>
</dbReference>
<gene>
    <name evidence="1" type="ORF">ITQ97_07415</name>
</gene>
<dbReference type="Pfam" id="PF05521">
    <property type="entry name" value="Phage_HCP"/>
    <property type="match status" value="1"/>
</dbReference>
<name>A0AA41C0L3_PEDPE</name>
<reference evidence="1" key="1">
    <citation type="submission" date="2020-11" db="EMBL/GenBank/DDBJ databases">
        <title>Antibiotic susceptibility profiles of Pediococcus pentosaceus from various origins and their implications for the safety assessment of strains with food-technology applications.</title>
        <authorList>
            <person name="Shani N."/>
            <person name="Oberhaensli S."/>
            <person name="Arias E."/>
        </authorList>
    </citation>
    <scope>NUCLEOTIDE SEQUENCE</scope>
    <source>
        <strain evidence="1">FAM 19164</strain>
    </source>
</reference>
<dbReference type="InterPro" id="IPR008767">
    <property type="entry name" value="Phage_SPP1_head-tail_adaptor"/>
</dbReference>
<dbReference type="Proteomes" id="UP000743107">
    <property type="component" value="Unassembled WGS sequence"/>
</dbReference>
<evidence type="ECO:0000313" key="2">
    <source>
        <dbReference type="Proteomes" id="UP000743107"/>
    </source>
</evidence>
<dbReference type="AlphaFoldDB" id="A0AA41C0L3"/>
<proteinExistence type="predicted"/>
<dbReference type="NCBIfam" id="TIGR01563">
    <property type="entry name" value="gp16_SPP1"/>
    <property type="match status" value="1"/>
</dbReference>
<dbReference type="Gene3D" id="2.40.10.270">
    <property type="entry name" value="Bacteriophage SPP1 head-tail adaptor protein"/>
    <property type="match status" value="1"/>
</dbReference>
<protein>
    <submittedName>
        <fullName evidence="1">Phage head closure protein</fullName>
    </submittedName>
</protein>
<evidence type="ECO:0000313" key="1">
    <source>
        <dbReference type="EMBL" id="MBF7127630.1"/>
    </source>
</evidence>
<dbReference type="EMBL" id="JADOFV010000004">
    <property type="protein sequence ID" value="MBF7127630.1"/>
    <property type="molecule type" value="Genomic_DNA"/>
</dbReference>
<dbReference type="InterPro" id="IPR038666">
    <property type="entry name" value="SSP1_head-tail_sf"/>
</dbReference>
<sequence length="119" mass="13852">MMMATMKLKPSDFNRRIAFGKTKDELDTSGNFYVSTLIPELILWCAPRTRTLNQQYQIMKTELEDTIIVVIRHNPKVNETYEAEYRDELYDIVSISTDDTNQTFAYDFITLKKVKKAGA</sequence>